<protein>
    <submittedName>
        <fullName evidence="2">Uncharacterized protein</fullName>
    </submittedName>
</protein>
<feature type="compositionally biased region" description="Polar residues" evidence="1">
    <location>
        <begin position="1"/>
        <end position="17"/>
    </location>
</feature>
<accession>A0ABD0JAT2</accession>
<organism evidence="2 3">
    <name type="scientific">Batillaria attramentaria</name>
    <dbReference type="NCBI Taxonomy" id="370345"/>
    <lineage>
        <taxon>Eukaryota</taxon>
        <taxon>Metazoa</taxon>
        <taxon>Spiralia</taxon>
        <taxon>Lophotrochozoa</taxon>
        <taxon>Mollusca</taxon>
        <taxon>Gastropoda</taxon>
        <taxon>Caenogastropoda</taxon>
        <taxon>Sorbeoconcha</taxon>
        <taxon>Cerithioidea</taxon>
        <taxon>Batillariidae</taxon>
        <taxon>Batillaria</taxon>
    </lineage>
</organism>
<evidence type="ECO:0000313" key="3">
    <source>
        <dbReference type="Proteomes" id="UP001519460"/>
    </source>
</evidence>
<name>A0ABD0JAT2_9CAEN</name>
<gene>
    <name evidence="2" type="ORF">BaRGS_00036799</name>
</gene>
<dbReference type="EMBL" id="JACVVK020000529">
    <property type="protein sequence ID" value="KAK7467956.1"/>
    <property type="molecule type" value="Genomic_DNA"/>
</dbReference>
<evidence type="ECO:0000256" key="1">
    <source>
        <dbReference type="SAM" id="MobiDB-lite"/>
    </source>
</evidence>
<comment type="caution">
    <text evidence="2">The sequence shown here is derived from an EMBL/GenBank/DDBJ whole genome shotgun (WGS) entry which is preliminary data.</text>
</comment>
<sequence>MRMGSCTSNGSRNTSTELPRVFKSPRPVSKSCLIQAWSTPDSPHLLWNLPTDIGTLSDFQIGVMQEMPVQVGCMTPGPQTQPPPPASGHSRVLIHNPGPGFSTFSTLAGWTRRLGGIWIVIEFRAGLDR</sequence>
<dbReference type="Proteomes" id="UP001519460">
    <property type="component" value="Unassembled WGS sequence"/>
</dbReference>
<proteinExistence type="predicted"/>
<reference evidence="2 3" key="1">
    <citation type="journal article" date="2023" name="Sci. Data">
        <title>Genome assembly of the Korean intertidal mud-creeper Batillaria attramentaria.</title>
        <authorList>
            <person name="Patra A.K."/>
            <person name="Ho P.T."/>
            <person name="Jun S."/>
            <person name="Lee S.J."/>
            <person name="Kim Y."/>
            <person name="Won Y.J."/>
        </authorList>
    </citation>
    <scope>NUCLEOTIDE SEQUENCE [LARGE SCALE GENOMIC DNA]</scope>
    <source>
        <strain evidence="2">Wonlab-2016</strain>
    </source>
</reference>
<feature type="region of interest" description="Disordered" evidence="1">
    <location>
        <begin position="1"/>
        <end position="22"/>
    </location>
</feature>
<keyword evidence="3" id="KW-1185">Reference proteome</keyword>
<dbReference type="AlphaFoldDB" id="A0ABD0JAT2"/>
<evidence type="ECO:0000313" key="2">
    <source>
        <dbReference type="EMBL" id="KAK7467956.1"/>
    </source>
</evidence>